<feature type="transmembrane region" description="Helical" evidence="12">
    <location>
        <begin position="1186"/>
        <end position="1218"/>
    </location>
</feature>
<comment type="similarity">
    <text evidence="2">Belongs to the ABC transporter superfamily. ABCG family. PDR (TC 3.A.1.205) subfamily.</text>
</comment>
<dbReference type="FunFam" id="3.40.50.300:FF:000054">
    <property type="entry name" value="ABC multidrug transporter atrF"/>
    <property type="match status" value="1"/>
</dbReference>
<keyword evidence="3" id="KW-0813">Transport</keyword>
<evidence type="ECO:0000256" key="1">
    <source>
        <dbReference type="ARBA" id="ARBA00004651"/>
    </source>
</evidence>
<proteinExistence type="inferred from homology"/>
<dbReference type="InterPro" id="IPR003439">
    <property type="entry name" value="ABC_transporter-like_ATP-bd"/>
</dbReference>
<dbReference type="InterPro" id="IPR027417">
    <property type="entry name" value="P-loop_NTPase"/>
</dbReference>
<comment type="subcellular location">
    <subcellularLocation>
        <location evidence="1">Cell membrane</location>
        <topology evidence="1">Multi-pass membrane protein</topology>
    </subcellularLocation>
</comment>
<dbReference type="PANTHER" id="PTHR19241">
    <property type="entry name" value="ATP-BINDING CASSETTE TRANSPORTER"/>
    <property type="match status" value="1"/>
</dbReference>
<dbReference type="OMA" id="HRYESPD"/>
<evidence type="ECO:0000256" key="6">
    <source>
        <dbReference type="ARBA" id="ARBA00022741"/>
    </source>
</evidence>
<keyword evidence="6" id="KW-0547">Nucleotide-binding</keyword>
<accession>S3DVB0</accession>
<dbReference type="Pfam" id="PF19055">
    <property type="entry name" value="ABC2_membrane_7"/>
    <property type="match status" value="1"/>
</dbReference>
<dbReference type="Pfam" id="PF06422">
    <property type="entry name" value="PDR_CDR"/>
    <property type="match status" value="1"/>
</dbReference>
<dbReference type="PROSITE" id="PS00211">
    <property type="entry name" value="ABC_TRANSPORTER_1"/>
    <property type="match status" value="1"/>
</dbReference>
<evidence type="ECO:0000256" key="9">
    <source>
        <dbReference type="ARBA" id="ARBA00023136"/>
    </source>
</evidence>
<evidence type="ECO:0000256" key="3">
    <source>
        <dbReference type="ARBA" id="ARBA00022448"/>
    </source>
</evidence>
<evidence type="ECO:0000256" key="12">
    <source>
        <dbReference type="SAM" id="Phobius"/>
    </source>
</evidence>
<feature type="transmembrane region" description="Helical" evidence="12">
    <location>
        <begin position="1230"/>
        <end position="1252"/>
    </location>
</feature>
<evidence type="ECO:0000313" key="15">
    <source>
        <dbReference type="Proteomes" id="UP000016922"/>
    </source>
</evidence>
<dbReference type="InterPro" id="IPR010929">
    <property type="entry name" value="PDR_CDR_ABC"/>
</dbReference>
<feature type="transmembrane region" description="Helical" evidence="12">
    <location>
        <begin position="699"/>
        <end position="720"/>
    </location>
</feature>
<dbReference type="Proteomes" id="UP000016922">
    <property type="component" value="Unassembled WGS sequence"/>
</dbReference>
<evidence type="ECO:0000256" key="7">
    <source>
        <dbReference type="ARBA" id="ARBA00022840"/>
    </source>
</evidence>
<feature type="domain" description="ABC transporter" evidence="13">
    <location>
        <begin position="94"/>
        <end position="342"/>
    </location>
</feature>
<dbReference type="OrthoDB" id="245989at2759"/>
<keyword evidence="14" id="KW-0378">Hydrolase</keyword>
<evidence type="ECO:0000313" key="14">
    <source>
        <dbReference type="EMBL" id="EPE35871.1"/>
    </source>
</evidence>
<dbReference type="InterPro" id="IPR043926">
    <property type="entry name" value="ABCG_dom"/>
</dbReference>
<dbReference type="GO" id="GO:0140359">
    <property type="term" value="F:ABC-type transporter activity"/>
    <property type="evidence" value="ECO:0007669"/>
    <property type="project" value="InterPro"/>
</dbReference>
<evidence type="ECO:0000256" key="5">
    <source>
        <dbReference type="ARBA" id="ARBA00022692"/>
    </source>
</evidence>
<sequence>MDSSESTLNAMDAEKQFASADGTPMSISSDGGHNMEQWRQMPEVKAIKGEDGRGNGPDKMRKLGLTWNNLTVKGVAADASFNESIVSQFLPERLKSTNGGIKASLRTIVDRTHGCVKPGEMLLVLGRPGAGCTSLLKVLANRRHGFSEIDGDVKFGSLDHKEAAKYRGQIVMNTEEEIFYPTLTVGQTIDFVTRMKMPRNTVQGYNNSEEARVASRDFLLNLLGISHTSDTKVGNEYVRGVSGGERKRVSIIEAMATRGSIYCWDNPTRGLDASTALQYIKSIRAMTDIFGLASVVTIYQAGNGIYELFDKVLVLDEGSEIFYGPLKQARPFMEDLGFVCDDGANVADFLTGVTVPTERKIRPGYEMSFPRTAEAIKNQYLQSSIKSEMEAEYGYASTQAAKDNTQEFALAVRDEKHSSKFMKNQPYVVNFSTQLKTATQRQYSIIRGDMSTLIIKQASNIVQALTSGSLFYMAPDNSLGLFIKSGALFVSLLFNSLLAQSEVTDSFAGRPILAKHKSFALHHPAAFCLAQIITDIPILIFQISAFSLILYFMVDLTRTADAFFTFWFIVFSTAMCVTALFRAIGAAFPTFDAASKVSGLLVSTFLLYSGYMIPKTEMHPWFVWIYWIDPIVYAFDALLSNEMNNKVLPCVGPNLVPNGPGYASAVNQACTGVRGALPGATSVTGTQYLSSLSYSHSNMWRNVGILWVWWLFYVTLTIVFTSRWKEDASQSGLLLVPRAISKKSSPKIPLDEEAQASEKQIVSSGSSSDQSQDQDHQLIRNTSIFTWKNLTYTVKTPSGPRVLLNNVHGWIKPGMLGALMGSSGAGKTTLLDVLAQRKTDGTIKGSVLVDGRPLSVSFQRSAGYCEQLDIHEPLATVREALEFSALLRQPRTTPREEKLKYVDTIIKLLEMQDIENCLIGTSSGAGLSVEQRKRLTIGVELVSKPTILLFLDEPTSGLDGQAAFNIIRFLKKLASAGQAILVTIHQPSAQLFSQFDTLLLLAKGGNTVYFGDIGDGASTVKDYFERNGAPCPPNANPAEHMIDVVTGEGKDWNKVWLESKEHNSMITELDHIIDEASSAPPKTGDDGFEFAMPLWDQVKIVTHRMNISIWRNTEYVNNKFALHILIGLIVGFSFWKLGNSVGELQLRLFAMFNFIFVAPGVISQLQPLFIEKRDIYEAREKKAKMYSWVAFVTGLIVAELPYLVICAVLYFFCFYYTAGLPTESSKAGPIFLIMLLYEFIYTGIGQFIAAYAHNAVAASLVNPLVIFTLVGFCGAIVPYSQMVDFWKYWLYYLNPFQYLMGSLLVFSTHDIQIECRPSEFAIFDPLPGQTCAQYLANYLSGMGSGTNLTNPDATAGCQVCQYKSGQDYLRTLNLPEYYYGWRDTGIVAIFVFSSYGCVYLLMKLRTKKTKTAE</sequence>
<feature type="transmembrane region" description="Helical" evidence="12">
    <location>
        <begin position="594"/>
        <end position="614"/>
    </location>
</feature>
<dbReference type="KEGG" id="glz:GLAREA_05209"/>
<organism evidence="14 15">
    <name type="scientific">Glarea lozoyensis (strain ATCC 20868 / MF5171)</name>
    <dbReference type="NCBI Taxonomy" id="1116229"/>
    <lineage>
        <taxon>Eukaryota</taxon>
        <taxon>Fungi</taxon>
        <taxon>Dikarya</taxon>
        <taxon>Ascomycota</taxon>
        <taxon>Pezizomycotina</taxon>
        <taxon>Leotiomycetes</taxon>
        <taxon>Helotiales</taxon>
        <taxon>Helotiaceae</taxon>
        <taxon>Glarea</taxon>
    </lineage>
</organism>
<keyword evidence="5 12" id="KW-0812">Transmembrane</keyword>
<keyword evidence="15" id="KW-1185">Reference proteome</keyword>
<feature type="transmembrane region" description="Helical" evidence="12">
    <location>
        <begin position="1384"/>
        <end position="1402"/>
    </location>
</feature>
<dbReference type="GeneID" id="19464263"/>
<evidence type="ECO:0000256" key="8">
    <source>
        <dbReference type="ARBA" id="ARBA00022989"/>
    </source>
</evidence>
<dbReference type="InterPro" id="IPR003593">
    <property type="entry name" value="AAA+_ATPase"/>
</dbReference>
<feature type="region of interest" description="Disordered" evidence="11">
    <location>
        <begin position="746"/>
        <end position="775"/>
    </location>
</feature>
<feature type="transmembrane region" description="Helical" evidence="12">
    <location>
        <begin position="621"/>
        <end position="639"/>
    </location>
</feature>
<keyword evidence="8 12" id="KW-1133">Transmembrane helix</keyword>
<dbReference type="InterPro" id="IPR034001">
    <property type="entry name" value="ABCG_PDR_1"/>
</dbReference>
<feature type="transmembrane region" description="Helical" evidence="12">
    <location>
        <begin position="1264"/>
        <end position="1282"/>
    </location>
</feature>
<dbReference type="CDD" id="cd03232">
    <property type="entry name" value="ABCG_PDR_domain2"/>
    <property type="match status" value="1"/>
</dbReference>
<dbReference type="SMART" id="SM00382">
    <property type="entry name" value="AAA"/>
    <property type="match status" value="2"/>
</dbReference>
<keyword evidence="9 12" id="KW-0472">Membrane</keyword>
<dbReference type="PROSITE" id="PS50893">
    <property type="entry name" value="ABC_TRANSPORTER_2"/>
    <property type="match status" value="2"/>
</dbReference>
<dbReference type="Pfam" id="PF00005">
    <property type="entry name" value="ABC_tran"/>
    <property type="match status" value="2"/>
</dbReference>
<dbReference type="GO" id="GO:0005524">
    <property type="term" value="F:ATP binding"/>
    <property type="evidence" value="ECO:0007669"/>
    <property type="project" value="UniProtKB-KW"/>
</dbReference>
<name>S3DVB0_GLAL2</name>
<evidence type="ECO:0000256" key="2">
    <source>
        <dbReference type="ARBA" id="ARBA00006012"/>
    </source>
</evidence>
<keyword evidence="7" id="KW-0067">ATP-binding</keyword>
<gene>
    <name evidence="14" type="ORF">GLAREA_05209</name>
</gene>
<dbReference type="CDD" id="cd03233">
    <property type="entry name" value="ABCG_PDR_domain1"/>
    <property type="match status" value="1"/>
</dbReference>
<feature type="transmembrane region" description="Helical" evidence="12">
    <location>
        <begin position="536"/>
        <end position="554"/>
    </location>
</feature>
<feature type="transmembrane region" description="Helical" evidence="12">
    <location>
        <begin position="1120"/>
        <end position="1138"/>
    </location>
</feature>
<dbReference type="InterPro" id="IPR017871">
    <property type="entry name" value="ABC_transporter-like_CS"/>
</dbReference>
<evidence type="ECO:0000256" key="10">
    <source>
        <dbReference type="ARBA" id="ARBA00023180"/>
    </source>
</evidence>
<dbReference type="InterPro" id="IPR013525">
    <property type="entry name" value="ABC2_TM"/>
</dbReference>
<dbReference type="InterPro" id="IPR034003">
    <property type="entry name" value="ABCG_PDR_2"/>
</dbReference>
<reference evidence="14 15" key="1">
    <citation type="journal article" date="2013" name="BMC Genomics">
        <title>Genomics-driven discovery of the pneumocandin biosynthetic gene cluster in the fungus Glarea lozoyensis.</title>
        <authorList>
            <person name="Chen L."/>
            <person name="Yue Q."/>
            <person name="Zhang X."/>
            <person name="Xiang M."/>
            <person name="Wang C."/>
            <person name="Li S."/>
            <person name="Che Y."/>
            <person name="Ortiz-Lopez F.J."/>
            <person name="Bills G.F."/>
            <person name="Liu X."/>
            <person name="An Z."/>
        </authorList>
    </citation>
    <scope>NUCLEOTIDE SEQUENCE [LARGE SCALE GENOMIC DNA]</scope>
    <source>
        <strain evidence="15">ATCC 20868 / MF5171</strain>
    </source>
</reference>
<evidence type="ECO:0000256" key="11">
    <source>
        <dbReference type="SAM" id="MobiDB-lite"/>
    </source>
</evidence>
<feature type="region of interest" description="Disordered" evidence="11">
    <location>
        <begin position="1"/>
        <end position="34"/>
    </location>
</feature>
<dbReference type="RefSeq" id="XP_008076689.1">
    <property type="nucleotide sequence ID" value="XM_008078498.1"/>
</dbReference>
<protein>
    <submittedName>
        <fullName evidence="14">p-loop containing nucleoside triphosphate hydrolase</fullName>
    </submittedName>
</protein>
<keyword evidence="4" id="KW-1003">Cell membrane</keyword>
<keyword evidence="10" id="KW-0325">Glycoprotein</keyword>
<evidence type="ECO:0000256" key="4">
    <source>
        <dbReference type="ARBA" id="ARBA00022475"/>
    </source>
</evidence>
<dbReference type="SUPFAM" id="SSF52540">
    <property type="entry name" value="P-loop containing nucleoside triphosphate hydrolases"/>
    <property type="match status" value="2"/>
</dbReference>
<feature type="transmembrane region" description="Helical" evidence="12">
    <location>
        <begin position="1144"/>
        <end position="1165"/>
    </location>
</feature>
<dbReference type="eggNOG" id="KOG0065">
    <property type="taxonomic scope" value="Eukaryota"/>
</dbReference>
<dbReference type="EMBL" id="KE145353">
    <property type="protein sequence ID" value="EPE35871.1"/>
    <property type="molecule type" value="Genomic_DNA"/>
</dbReference>
<feature type="domain" description="ABC transporter" evidence="13">
    <location>
        <begin position="785"/>
        <end position="1029"/>
    </location>
</feature>
<dbReference type="Gene3D" id="3.40.50.300">
    <property type="entry name" value="P-loop containing nucleotide triphosphate hydrolases"/>
    <property type="match status" value="2"/>
</dbReference>
<evidence type="ECO:0000259" key="13">
    <source>
        <dbReference type="PROSITE" id="PS50893"/>
    </source>
</evidence>
<dbReference type="FunFam" id="3.40.50.300:FF:001465">
    <property type="entry name" value="ABC multidrug transporter (Eurofung)"/>
    <property type="match status" value="1"/>
</dbReference>
<dbReference type="HOGENOM" id="CLU_000604_35_0_1"/>
<dbReference type="GO" id="GO:0005886">
    <property type="term" value="C:plasma membrane"/>
    <property type="evidence" value="ECO:0007669"/>
    <property type="project" value="UniProtKB-SubCell"/>
</dbReference>
<feature type="transmembrane region" description="Helical" evidence="12">
    <location>
        <begin position="566"/>
        <end position="588"/>
    </location>
</feature>
<dbReference type="GO" id="GO:0016887">
    <property type="term" value="F:ATP hydrolysis activity"/>
    <property type="evidence" value="ECO:0007669"/>
    <property type="project" value="InterPro"/>
</dbReference>
<dbReference type="Pfam" id="PF01061">
    <property type="entry name" value="ABC2_membrane"/>
    <property type="match status" value="2"/>
</dbReference>